<evidence type="ECO:0000256" key="3">
    <source>
        <dbReference type="ARBA" id="ARBA00022553"/>
    </source>
</evidence>
<comment type="catalytic activity">
    <reaction evidence="1">
        <text>ATP + protein L-histidine = ADP + protein N-phospho-L-histidine.</text>
        <dbReference type="EC" id="2.7.13.3"/>
    </reaction>
</comment>
<dbReference type="EC" id="2.7.13.3" evidence="2"/>
<evidence type="ECO:0000256" key="2">
    <source>
        <dbReference type="ARBA" id="ARBA00012438"/>
    </source>
</evidence>
<feature type="domain" description="Histidine kinase" evidence="10">
    <location>
        <begin position="185"/>
        <end position="386"/>
    </location>
</feature>
<evidence type="ECO:0000313" key="12">
    <source>
        <dbReference type="Proteomes" id="UP000292424"/>
    </source>
</evidence>
<evidence type="ECO:0000256" key="8">
    <source>
        <dbReference type="ARBA" id="ARBA00023012"/>
    </source>
</evidence>
<keyword evidence="9" id="KW-1133">Transmembrane helix</keyword>
<dbReference type="SUPFAM" id="SSF55874">
    <property type="entry name" value="ATPase domain of HSP90 chaperone/DNA topoisomerase II/histidine kinase"/>
    <property type="match status" value="1"/>
</dbReference>
<dbReference type="PANTHER" id="PTHR43065">
    <property type="entry name" value="SENSOR HISTIDINE KINASE"/>
    <property type="match status" value="1"/>
</dbReference>
<evidence type="ECO:0000256" key="5">
    <source>
        <dbReference type="ARBA" id="ARBA00022741"/>
    </source>
</evidence>
<feature type="transmembrane region" description="Helical" evidence="9">
    <location>
        <begin position="147"/>
        <end position="166"/>
    </location>
</feature>
<keyword evidence="3" id="KW-0597">Phosphoprotein</keyword>
<evidence type="ECO:0000256" key="1">
    <source>
        <dbReference type="ARBA" id="ARBA00000085"/>
    </source>
</evidence>
<dbReference type="InterPro" id="IPR004358">
    <property type="entry name" value="Sig_transdc_His_kin-like_C"/>
</dbReference>
<dbReference type="PROSITE" id="PS50109">
    <property type="entry name" value="HIS_KIN"/>
    <property type="match status" value="1"/>
</dbReference>
<keyword evidence="12" id="KW-1185">Reference proteome</keyword>
<evidence type="ECO:0000256" key="7">
    <source>
        <dbReference type="ARBA" id="ARBA00022840"/>
    </source>
</evidence>
<dbReference type="PRINTS" id="PR00344">
    <property type="entry name" value="BCTRLSENSOR"/>
</dbReference>
<dbReference type="InterPro" id="IPR003594">
    <property type="entry name" value="HATPase_dom"/>
</dbReference>
<sequence length="386" mass="43577">MFNFRFTGRNIFILGTLLFLISSAFFSHYLSGKLAATEKQKVEIWANAQKFLSTANAGDQNGLDLAILISTSNTDIPIIETNEKDIPSGMTRNLDSVRLKKDPQYLNKELAKFRHENEPIIVKLSGNSILENRYYYGSSSLQITLQYFPLIQFVIVGLFCIMFLIIQKTKTKNEQNLLWIGMAKETAHQLGTPLSSLEGWLEILKLHAENETYIPEIKRDLERLQLVSDRFGKIGSSPKLELKDINLQIDNMVNYIRKRAAGKIAIHFSCKPDTILASISPPLFDWVIENLLKNALDAMDGKGNIEVQSFLQNHHIIIEVKDSGKGIAPANIGKVFLPGFTTKKRGWGFGLALTKRIIEEYHHGKIIVKDSEVGRGTTFRIQLPIS</sequence>
<dbReference type="KEGG" id="arac:E0W69_016400"/>
<evidence type="ECO:0000259" key="10">
    <source>
        <dbReference type="PROSITE" id="PS50109"/>
    </source>
</evidence>
<evidence type="ECO:0000256" key="9">
    <source>
        <dbReference type="SAM" id="Phobius"/>
    </source>
</evidence>
<dbReference type="Gene3D" id="3.30.565.10">
    <property type="entry name" value="Histidine kinase-like ATPase, C-terminal domain"/>
    <property type="match status" value="1"/>
</dbReference>
<accession>A0A5P2GEY2</accession>
<reference evidence="11 12" key="1">
    <citation type="submission" date="2019-09" db="EMBL/GenBank/DDBJ databases">
        <title>Complete genome sequence of Arachidicoccus sp. B3-10 isolated from apple orchard soil.</title>
        <authorList>
            <person name="Kim H.S."/>
            <person name="Han K.-I."/>
            <person name="Suh M.K."/>
            <person name="Lee K.C."/>
            <person name="Eom M.K."/>
            <person name="Kim J.-S."/>
            <person name="Kang S.W."/>
            <person name="Sin Y."/>
            <person name="Lee J.-S."/>
        </authorList>
    </citation>
    <scope>NUCLEOTIDE SEQUENCE [LARGE SCALE GENOMIC DNA]</scope>
    <source>
        <strain evidence="11 12">B3-10</strain>
    </source>
</reference>
<name>A0A5P2GEY2_9BACT</name>
<keyword evidence="5" id="KW-0547">Nucleotide-binding</keyword>
<dbReference type="InterPro" id="IPR003661">
    <property type="entry name" value="HisK_dim/P_dom"/>
</dbReference>
<dbReference type="SMART" id="SM00387">
    <property type="entry name" value="HATPase_c"/>
    <property type="match status" value="1"/>
</dbReference>
<dbReference type="RefSeq" id="WP_131331117.1">
    <property type="nucleotide sequence ID" value="NZ_CP044016.1"/>
</dbReference>
<dbReference type="GO" id="GO:0005524">
    <property type="term" value="F:ATP binding"/>
    <property type="evidence" value="ECO:0007669"/>
    <property type="project" value="UniProtKB-KW"/>
</dbReference>
<evidence type="ECO:0000256" key="6">
    <source>
        <dbReference type="ARBA" id="ARBA00022777"/>
    </source>
</evidence>
<dbReference type="InterPro" id="IPR036890">
    <property type="entry name" value="HATPase_C_sf"/>
</dbReference>
<dbReference type="PANTHER" id="PTHR43065:SF10">
    <property type="entry name" value="PEROXIDE STRESS-ACTIVATED HISTIDINE KINASE MAK3"/>
    <property type="match status" value="1"/>
</dbReference>
<proteinExistence type="predicted"/>
<dbReference type="AlphaFoldDB" id="A0A5P2GEY2"/>
<keyword evidence="7" id="KW-0067">ATP-binding</keyword>
<dbReference type="GO" id="GO:0000155">
    <property type="term" value="F:phosphorelay sensor kinase activity"/>
    <property type="evidence" value="ECO:0007669"/>
    <property type="project" value="InterPro"/>
</dbReference>
<keyword evidence="9" id="KW-0472">Membrane</keyword>
<dbReference type="OrthoDB" id="1931120at2"/>
<keyword evidence="8" id="KW-0902">Two-component regulatory system</keyword>
<gene>
    <name evidence="11" type="ORF">E0W69_016400</name>
</gene>
<dbReference type="CDD" id="cd00082">
    <property type="entry name" value="HisKA"/>
    <property type="match status" value="1"/>
</dbReference>
<dbReference type="InterPro" id="IPR005467">
    <property type="entry name" value="His_kinase_dom"/>
</dbReference>
<evidence type="ECO:0000256" key="4">
    <source>
        <dbReference type="ARBA" id="ARBA00022679"/>
    </source>
</evidence>
<dbReference type="Pfam" id="PF02518">
    <property type="entry name" value="HATPase_c"/>
    <property type="match status" value="1"/>
</dbReference>
<dbReference type="EMBL" id="CP044016">
    <property type="protein sequence ID" value="QES90161.1"/>
    <property type="molecule type" value="Genomic_DNA"/>
</dbReference>
<evidence type="ECO:0000313" key="11">
    <source>
        <dbReference type="EMBL" id="QES90161.1"/>
    </source>
</evidence>
<keyword evidence="6 11" id="KW-0418">Kinase</keyword>
<dbReference type="Proteomes" id="UP000292424">
    <property type="component" value="Chromosome"/>
</dbReference>
<keyword evidence="9" id="KW-0812">Transmembrane</keyword>
<keyword evidence="4" id="KW-0808">Transferase</keyword>
<protein>
    <recommendedName>
        <fullName evidence="2">histidine kinase</fullName>
        <ecNumber evidence="2">2.7.13.3</ecNumber>
    </recommendedName>
</protein>
<organism evidence="11 12">
    <name type="scientific">Rhizosphaericola mali</name>
    <dbReference type="NCBI Taxonomy" id="2545455"/>
    <lineage>
        <taxon>Bacteria</taxon>
        <taxon>Pseudomonadati</taxon>
        <taxon>Bacteroidota</taxon>
        <taxon>Chitinophagia</taxon>
        <taxon>Chitinophagales</taxon>
        <taxon>Chitinophagaceae</taxon>
        <taxon>Rhizosphaericola</taxon>
    </lineage>
</organism>